<gene>
    <name evidence="2" type="ORF">ICJ83_00260</name>
</gene>
<dbReference type="InterPro" id="IPR001173">
    <property type="entry name" value="Glyco_trans_2-like"/>
</dbReference>
<dbReference type="PANTHER" id="PTHR22916:SF67">
    <property type="entry name" value="COLANIC ACID BIOSYNTHESIS GLYCOSYL TRANSFERASE WCAE-RELATED"/>
    <property type="match status" value="1"/>
</dbReference>
<dbReference type="AlphaFoldDB" id="A0A8J6Q5C2"/>
<feature type="domain" description="Glycosyltransferase 2-like" evidence="1">
    <location>
        <begin position="4"/>
        <end position="131"/>
    </location>
</feature>
<dbReference type="Pfam" id="PF00535">
    <property type="entry name" value="Glycos_transf_2"/>
    <property type="match status" value="1"/>
</dbReference>
<protein>
    <submittedName>
        <fullName evidence="2">Glycosyltransferase</fullName>
    </submittedName>
</protein>
<dbReference type="Proteomes" id="UP000600588">
    <property type="component" value="Unassembled WGS sequence"/>
</dbReference>
<evidence type="ECO:0000313" key="3">
    <source>
        <dbReference type="Proteomes" id="UP000600588"/>
    </source>
</evidence>
<comment type="caution">
    <text evidence="2">The sequence shown here is derived from an EMBL/GenBank/DDBJ whole genome shotgun (WGS) entry which is preliminary data.</text>
</comment>
<dbReference type="GO" id="GO:0016758">
    <property type="term" value="F:hexosyltransferase activity"/>
    <property type="evidence" value="ECO:0007669"/>
    <property type="project" value="UniProtKB-ARBA"/>
</dbReference>
<keyword evidence="3" id="KW-1185">Reference proteome</keyword>
<reference evidence="2 3" key="1">
    <citation type="submission" date="2020-09" db="EMBL/GenBank/DDBJ databases">
        <title>TT11 complete genome.</title>
        <authorList>
            <person name="Wu Z."/>
        </authorList>
    </citation>
    <scope>NUCLEOTIDE SEQUENCE [LARGE SCALE GENOMIC DNA]</scope>
    <source>
        <strain evidence="2 3">TT11</strain>
    </source>
</reference>
<accession>A0A8J6Q5C2</accession>
<name>A0A8J6Q5C2_9FLAO</name>
<evidence type="ECO:0000313" key="2">
    <source>
        <dbReference type="EMBL" id="MBD0830553.1"/>
    </source>
</evidence>
<dbReference type="Gene3D" id="3.90.550.10">
    <property type="entry name" value="Spore Coat Polysaccharide Biosynthesis Protein SpsA, Chain A"/>
    <property type="match status" value="1"/>
</dbReference>
<dbReference type="RefSeq" id="WP_188228367.1">
    <property type="nucleotide sequence ID" value="NZ_JACVXB010000001.1"/>
</dbReference>
<organism evidence="2 3">
    <name type="scientific">Aestuariibaculum sediminum</name>
    <dbReference type="NCBI Taxonomy" id="2770637"/>
    <lineage>
        <taxon>Bacteria</taxon>
        <taxon>Pseudomonadati</taxon>
        <taxon>Bacteroidota</taxon>
        <taxon>Flavobacteriia</taxon>
        <taxon>Flavobacteriales</taxon>
        <taxon>Flavobacteriaceae</taxon>
    </lineage>
</organism>
<dbReference type="EMBL" id="JACVXB010000001">
    <property type="protein sequence ID" value="MBD0830553.1"/>
    <property type="molecule type" value="Genomic_DNA"/>
</dbReference>
<proteinExistence type="predicted"/>
<sequence length="251" mass="29141">MKISIIIPCLNQIDKLVECLKLVSKQTFKSFEVIVVDGGSSNFNLKALTDKFTDIKFISEPDNGVYDAFNKGVSLAEGDWLYFMGVDDRFYNFNLLESIVPYLKENNKLLILGQIIYEFKKDDSFLIKRNKGLVKPDWSKKIWLRNTLPHQGIFYNKNVFKKEQFDTRYGVLADYAFNLNLWKKQVPVLKIDKVIAFCGTQGLSKNYNYRLYKEEACLKTRASSVLFMPIFIMISAIKFGLKNYPFRCTTS</sequence>
<dbReference type="PANTHER" id="PTHR22916">
    <property type="entry name" value="GLYCOSYLTRANSFERASE"/>
    <property type="match status" value="1"/>
</dbReference>
<dbReference type="InterPro" id="IPR029044">
    <property type="entry name" value="Nucleotide-diphossugar_trans"/>
</dbReference>
<evidence type="ECO:0000259" key="1">
    <source>
        <dbReference type="Pfam" id="PF00535"/>
    </source>
</evidence>
<dbReference type="SUPFAM" id="SSF53448">
    <property type="entry name" value="Nucleotide-diphospho-sugar transferases"/>
    <property type="match status" value="1"/>
</dbReference>